<organism evidence="9 10">
    <name type="scientific">Saccharothrix ecbatanensis</name>
    <dbReference type="NCBI Taxonomy" id="1105145"/>
    <lineage>
        <taxon>Bacteria</taxon>
        <taxon>Bacillati</taxon>
        <taxon>Actinomycetota</taxon>
        <taxon>Actinomycetes</taxon>
        <taxon>Pseudonocardiales</taxon>
        <taxon>Pseudonocardiaceae</taxon>
        <taxon>Saccharothrix</taxon>
    </lineage>
</organism>
<dbReference type="Pfam" id="PF00652">
    <property type="entry name" value="Ricin_B_lectin"/>
    <property type="match status" value="1"/>
</dbReference>
<dbReference type="SUPFAM" id="SSF53067">
    <property type="entry name" value="Actin-like ATPase domain"/>
    <property type="match status" value="2"/>
</dbReference>
<feature type="compositionally biased region" description="Low complexity" evidence="6">
    <location>
        <begin position="405"/>
        <end position="429"/>
    </location>
</feature>
<comment type="similarity">
    <text evidence="1">Belongs to the heat shock protein 70 family.</text>
</comment>
<dbReference type="Gene3D" id="3.90.640.10">
    <property type="entry name" value="Actin, Chain A, domain 4"/>
    <property type="match status" value="1"/>
</dbReference>
<dbReference type="InterPro" id="IPR035992">
    <property type="entry name" value="Ricin_B-like_lectins"/>
</dbReference>
<evidence type="ECO:0000259" key="8">
    <source>
        <dbReference type="Pfam" id="PF00652"/>
    </source>
</evidence>
<dbReference type="PROSITE" id="PS01036">
    <property type="entry name" value="HSP70_3"/>
    <property type="match status" value="1"/>
</dbReference>
<keyword evidence="2" id="KW-0547">Nucleotide-binding</keyword>
<proteinExistence type="inferred from homology"/>
<dbReference type="Proteomes" id="UP000552097">
    <property type="component" value="Unassembled WGS sequence"/>
</dbReference>
<evidence type="ECO:0000256" key="6">
    <source>
        <dbReference type="SAM" id="MobiDB-lite"/>
    </source>
</evidence>
<evidence type="ECO:0000313" key="9">
    <source>
        <dbReference type="EMBL" id="MBB5803104.1"/>
    </source>
</evidence>
<dbReference type="InterPro" id="IPR013126">
    <property type="entry name" value="Hsp_70_fam"/>
</dbReference>
<sequence length="642" mass="67810">MRYAVGIDLGTTFASAAVSDAAGTRMVPLSPEMVVPSLAYCAPDGTLLTGTAAADAPADPQRLGRGFKRRLGDPTPLLLGGRAYTPTALMAAQLRAVLDQVTDAMGGPPASIVLTCPAIWGPYRREQFAEVPRLADVTDFQLVTEPEAAATHYSRERALGDGEVVAVYDLGGGTLDTTVLRMRSGGMEILGTPEGLEHLGGMDLDDALFAHLDERLDGAIGRLDPTDPAEASALARIRALCVHTKTELSTEPDVALTVPLPSRPRELTITRPEFDAVIRPSLELTVGALRRTVASAGLRDDELSAVLLAGGSSRVPLVRQLLSEAFDKPVRAAHHPKFTVALGAAALAARALADPQPDHSPDGVDTAPSTEQQPRRPKRLVPMALAALAVAAALVVVLVTTTRTTTTATTTTPTATTTTTPVTTTTEAPPESRSTTPSPVSTKNAPTTTSAPAAAAPSSARSAAPPPPTEKKVYSEPPPKAIKLRNEATNMCVGIRGADAGTPTNNVLRQSRCDEHPDANQKWFYTVPHSKAGPNGSDLLMFSHIHDANDNAWYCFDLPAFGRQPAGTKVVVSACNGNLNDNQQWWLDRDAASGTVRIRNHAADGRCLALERDEAWPEGAPVTIEECADSTSRWFMVETSGP</sequence>
<dbReference type="Pfam" id="PF00012">
    <property type="entry name" value="HSP70"/>
    <property type="match status" value="1"/>
</dbReference>
<dbReference type="Gene3D" id="2.80.10.50">
    <property type="match status" value="1"/>
</dbReference>
<feature type="region of interest" description="Disordered" evidence="6">
    <location>
        <begin position="405"/>
        <end position="479"/>
    </location>
</feature>
<dbReference type="PANTHER" id="PTHR42749:SF1">
    <property type="entry name" value="CELL SHAPE-DETERMINING PROTEIN MREB"/>
    <property type="match status" value="1"/>
</dbReference>
<feature type="compositionally biased region" description="Low complexity" evidence="6">
    <location>
        <begin position="445"/>
        <end position="463"/>
    </location>
</feature>
<dbReference type="SUPFAM" id="SSF50370">
    <property type="entry name" value="Ricin B-like lectins"/>
    <property type="match status" value="1"/>
</dbReference>
<feature type="region of interest" description="Disordered" evidence="6">
    <location>
        <begin position="353"/>
        <end position="377"/>
    </location>
</feature>
<feature type="compositionally biased region" description="Polar residues" evidence="6">
    <location>
        <begin position="432"/>
        <end position="444"/>
    </location>
</feature>
<dbReference type="PROSITE" id="PS50231">
    <property type="entry name" value="RICIN_B_LECTIN"/>
    <property type="match status" value="1"/>
</dbReference>
<dbReference type="Gene3D" id="3.30.420.40">
    <property type="match status" value="2"/>
</dbReference>
<dbReference type="InterPro" id="IPR018181">
    <property type="entry name" value="Heat_shock_70_CS"/>
</dbReference>
<evidence type="ECO:0000256" key="7">
    <source>
        <dbReference type="SAM" id="Phobius"/>
    </source>
</evidence>
<keyword evidence="7" id="KW-0472">Membrane</keyword>
<gene>
    <name evidence="9" type="ORF">F4560_002872</name>
</gene>
<feature type="domain" description="Ricin B lectin" evidence="8">
    <location>
        <begin position="554"/>
        <end position="635"/>
    </location>
</feature>
<keyword evidence="5" id="KW-0143">Chaperone</keyword>
<evidence type="ECO:0000313" key="10">
    <source>
        <dbReference type="Proteomes" id="UP000552097"/>
    </source>
</evidence>
<dbReference type="AlphaFoldDB" id="A0A7W9HIU7"/>
<dbReference type="PRINTS" id="PR00301">
    <property type="entry name" value="HEATSHOCK70"/>
</dbReference>
<dbReference type="CDD" id="cd00161">
    <property type="entry name" value="beta-trefoil_Ricin-like"/>
    <property type="match status" value="1"/>
</dbReference>
<evidence type="ECO:0000256" key="2">
    <source>
        <dbReference type="ARBA" id="ARBA00022741"/>
    </source>
</evidence>
<keyword evidence="7" id="KW-1133">Transmembrane helix</keyword>
<accession>A0A7W9HIU7</accession>
<evidence type="ECO:0000256" key="5">
    <source>
        <dbReference type="ARBA" id="ARBA00023186"/>
    </source>
</evidence>
<dbReference type="GO" id="GO:0005524">
    <property type="term" value="F:ATP binding"/>
    <property type="evidence" value="ECO:0007669"/>
    <property type="project" value="UniProtKB-KW"/>
</dbReference>
<dbReference type="EMBL" id="JACHMO010000001">
    <property type="protein sequence ID" value="MBB5803104.1"/>
    <property type="molecule type" value="Genomic_DNA"/>
</dbReference>
<feature type="transmembrane region" description="Helical" evidence="7">
    <location>
        <begin position="380"/>
        <end position="399"/>
    </location>
</feature>
<name>A0A7W9HIU7_9PSEU</name>
<reference evidence="9 10" key="1">
    <citation type="submission" date="2020-08" db="EMBL/GenBank/DDBJ databases">
        <title>Sequencing the genomes of 1000 actinobacteria strains.</title>
        <authorList>
            <person name="Klenk H.-P."/>
        </authorList>
    </citation>
    <scope>NUCLEOTIDE SEQUENCE [LARGE SCALE GENOMIC DNA]</scope>
    <source>
        <strain evidence="9 10">DSM 45486</strain>
    </source>
</reference>
<dbReference type="InterPro" id="IPR000772">
    <property type="entry name" value="Ricin_B_lectin"/>
</dbReference>
<evidence type="ECO:0000256" key="4">
    <source>
        <dbReference type="ARBA" id="ARBA00023016"/>
    </source>
</evidence>
<dbReference type="GO" id="GO:0140662">
    <property type="term" value="F:ATP-dependent protein folding chaperone"/>
    <property type="evidence" value="ECO:0007669"/>
    <property type="project" value="InterPro"/>
</dbReference>
<keyword evidence="7" id="KW-0812">Transmembrane</keyword>
<dbReference type="RefSeq" id="WP_184920242.1">
    <property type="nucleotide sequence ID" value="NZ_JACHMO010000001.1"/>
</dbReference>
<dbReference type="InterPro" id="IPR043129">
    <property type="entry name" value="ATPase_NBD"/>
</dbReference>
<keyword evidence="10" id="KW-1185">Reference proteome</keyword>
<evidence type="ECO:0000256" key="1">
    <source>
        <dbReference type="ARBA" id="ARBA00007381"/>
    </source>
</evidence>
<protein>
    <submittedName>
        <fullName evidence="9">Molecular chaperone DnaK (HSP70)</fullName>
    </submittedName>
</protein>
<dbReference type="PROSITE" id="PS00329">
    <property type="entry name" value="HSP70_2"/>
    <property type="match status" value="1"/>
</dbReference>
<dbReference type="PANTHER" id="PTHR42749">
    <property type="entry name" value="CELL SHAPE-DETERMINING PROTEIN MREB"/>
    <property type="match status" value="1"/>
</dbReference>
<keyword evidence="3" id="KW-0067">ATP-binding</keyword>
<evidence type="ECO:0000256" key="3">
    <source>
        <dbReference type="ARBA" id="ARBA00022840"/>
    </source>
</evidence>
<keyword evidence="4" id="KW-0346">Stress response</keyword>
<comment type="caution">
    <text evidence="9">The sequence shown here is derived from an EMBL/GenBank/DDBJ whole genome shotgun (WGS) entry which is preliminary data.</text>
</comment>